<evidence type="ECO:0000313" key="3">
    <source>
        <dbReference type="Proteomes" id="UP000434172"/>
    </source>
</evidence>
<keyword evidence="3" id="KW-1185">Reference proteome</keyword>
<sequence>VPSSEQSQSLDVCFSSLLCRLFLALTNDGARCSLLVPEIERADQLNSFGRQGMDALPQWRDGSRVEGLGPATIRVLGATGHPMRSRTCSKRILIPARSRGVGRPRYIESPVDYEGPSLEESRPTYLTLTDGQVLKQLRVDEGDERSVHDSHASERTPPSFRCSAGPGWADWPRWRTFSSRPAAGYIISAR</sequence>
<name>A0A8H3WFK6_9PEZI</name>
<evidence type="ECO:0000313" key="2">
    <source>
        <dbReference type="EMBL" id="KAF0327856.1"/>
    </source>
</evidence>
<evidence type="ECO:0000256" key="1">
    <source>
        <dbReference type="SAM" id="MobiDB-lite"/>
    </source>
</evidence>
<feature type="non-terminal residue" evidence="2">
    <location>
        <position position="1"/>
    </location>
</feature>
<organism evidence="2 3">
    <name type="scientific">Colletotrichum asianum</name>
    <dbReference type="NCBI Taxonomy" id="702518"/>
    <lineage>
        <taxon>Eukaryota</taxon>
        <taxon>Fungi</taxon>
        <taxon>Dikarya</taxon>
        <taxon>Ascomycota</taxon>
        <taxon>Pezizomycotina</taxon>
        <taxon>Sordariomycetes</taxon>
        <taxon>Hypocreomycetidae</taxon>
        <taxon>Glomerellales</taxon>
        <taxon>Glomerellaceae</taxon>
        <taxon>Colletotrichum</taxon>
        <taxon>Colletotrichum gloeosporioides species complex</taxon>
    </lineage>
</organism>
<dbReference type="EMBL" id="WOWK01000021">
    <property type="protein sequence ID" value="KAF0327856.1"/>
    <property type="molecule type" value="Genomic_DNA"/>
</dbReference>
<accession>A0A8H3WFK6</accession>
<comment type="caution">
    <text evidence="2">The sequence shown here is derived from an EMBL/GenBank/DDBJ whole genome shotgun (WGS) entry which is preliminary data.</text>
</comment>
<dbReference type="AlphaFoldDB" id="A0A8H3WFK6"/>
<gene>
    <name evidence="2" type="ORF">GQ607_005065</name>
</gene>
<protein>
    <submittedName>
        <fullName evidence="2">Uncharacterized protein</fullName>
    </submittedName>
</protein>
<dbReference type="Proteomes" id="UP000434172">
    <property type="component" value="Unassembled WGS sequence"/>
</dbReference>
<feature type="compositionally biased region" description="Basic and acidic residues" evidence="1">
    <location>
        <begin position="141"/>
        <end position="154"/>
    </location>
</feature>
<reference evidence="2 3" key="1">
    <citation type="submission" date="2019-12" db="EMBL/GenBank/DDBJ databases">
        <title>A genome sequence resource for the geographically widespread anthracnose pathogen Colletotrichum asianum.</title>
        <authorList>
            <person name="Meng Y."/>
        </authorList>
    </citation>
    <scope>NUCLEOTIDE SEQUENCE [LARGE SCALE GENOMIC DNA]</scope>
    <source>
        <strain evidence="2 3">ICMP 18580</strain>
    </source>
</reference>
<feature type="region of interest" description="Disordered" evidence="1">
    <location>
        <begin position="141"/>
        <end position="162"/>
    </location>
</feature>
<proteinExistence type="predicted"/>